<dbReference type="EMBL" id="JADDUC020000012">
    <property type="protein sequence ID" value="KAI1235633.1"/>
    <property type="molecule type" value="Genomic_DNA"/>
</dbReference>
<dbReference type="PANTHER" id="PTHR12047">
    <property type="entry name" value="FANCONI ANEMIA GROUP A PROTEIN"/>
    <property type="match status" value="1"/>
</dbReference>
<dbReference type="GO" id="GO:0045589">
    <property type="term" value="P:regulation of regulatory T cell differentiation"/>
    <property type="evidence" value="ECO:0007669"/>
    <property type="project" value="TreeGrafter"/>
</dbReference>
<evidence type="ECO:0000259" key="4">
    <source>
        <dbReference type="Pfam" id="PF24783"/>
    </source>
</evidence>
<feature type="domain" description="Fanconi anaemia group A protein N-terminal" evidence="3">
    <location>
        <begin position="162"/>
        <end position="504"/>
    </location>
</feature>
<evidence type="ECO:0000259" key="3">
    <source>
        <dbReference type="Pfam" id="PF15865"/>
    </source>
</evidence>
<reference evidence="6 7" key="2">
    <citation type="journal article" date="2021" name="J. Hered.">
        <title>Feather Gene Expression Elucidates the Developmental Basis of Plumage Iridescence in African Starlings.</title>
        <authorList>
            <person name="Rubenstein D.R."/>
            <person name="Corvelo A."/>
            <person name="MacManes M.D."/>
            <person name="Maia R."/>
            <person name="Narzisi G."/>
            <person name="Rousaki A."/>
            <person name="Vandenabeele P."/>
            <person name="Shawkey M.D."/>
            <person name="Solomon J."/>
        </authorList>
    </citation>
    <scope>NUCLEOTIDE SEQUENCE [LARGE SCALE GENOMIC DNA]</scope>
    <source>
        <strain evidence="6">SS15</strain>
    </source>
</reference>
<keyword evidence="7" id="KW-1185">Reference proteome</keyword>
<evidence type="ECO:0000256" key="1">
    <source>
        <dbReference type="SAM" id="MobiDB-lite"/>
    </source>
</evidence>
<reference evidence="5" key="1">
    <citation type="submission" date="2020-10" db="EMBL/GenBank/DDBJ databases">
        <title>Feather gene expression reveals the developmental basis of iridescence in African starlings.</title>
        <authorList>
            <person name="Rubenstein D.R."/>
        </authorList>
    </citation>
    <scope>NUCLEOTIDE SEQUENCE</scope>
    <source>
        <strain evidence="5">SS15</strain>
        <tissue evidence="5">Liver</tissue>
    </source>
</reference>
<dbReference type="InterPro" id="IPR055387">
    <property type="entry name" value="FANCA_arcN"/>
</dbReference>
<dbReference type="InterPro" id="IPR055277">
    <property type="entry name" value="Fanconi_A_C"/>
</dbReference>
<dbReference type="EMBL" id="JADDUC010000145">
    <property type="protein sequence ID" value="KAG0117251.1"/>
    <property type="molecule type" value="Genomic_DNA"/>
</dbReference>
<comment type="caution">
    <text evidence="5">The sequence shown here is derived from an EMBL/GenBank/DDBJ whole genome shotgun (WGS) entry which is preliminary data.</text>
</comment>
<protein>
    <recommendedName>
        <fullName evidence="8">FANCA protein</fullName>
    </recommendedName>
</protein>
<dbReference type="Proteomes" id="UP000618051">
    <property type="component" value="Unassembled WGS sequence"/>
</dbReference>
<organism evidence="5">
    <name type="scientific">Lamprotornis superbus</name>
    <dbReference type="NCBI Taxonomy" id="245042"/>
    <lineage>
        <taxon>Eukaryota</taxon>
        <taxon>Metazoa</taxon>
        <taxon>Chordata</taxon>
        <taxon>Craniata</taxon>
        <taxon>Vertebrata</taxon>
        <taxon>Euteleostomi</taxon>
        <taxon>Archelosauria</taxon>
        <taxon>Archosauria</taxon>
        <taxon>Dinosauria</taxon>
        <taxon>Saurischia</taxon>
        <taxon>Theropoda</taxon>
        <taxon>Coelurosauria</taxon>
        <taxon>Aves</taxon>
        <taxon>Neognathae</taxon>
        <taxon>Neoaves</taxon>
        <taxon>Telluraves</taxon>
        <taxon>Australaves</taxon>
        <taxon>Passeriformes</taxon>
        <taxon>Sturnidae</taxon>
        <taxon>Lamprotornis</taxon>
    </lineage>
</organism>
<dbReference type="OrthoDB" id="2287188at2759"/>
<dbReference type="GO" id="GO:0036297">
    <property type="term" value="P:interstrand cross-link repair"/>
    <property type="evidence" value="ECO:0007669"/>
    <property type="project" value="InterPro"/>
</dbReference>
<accession>A0A835NLQ3</accession>
<evidence type="ECO:0000259" key="2">
    <source>
        <dbReference type="Pfam" id="PF03511"/>
    </source>
</evidence>
<dbReference type="Pfam" id="PF03511">
    <property type="entry name" value="FANCA_CTD"/>
    <property type="match status" value="1"/>
</dbReference>
<dbReference type="Pfam" id="PF15865">
    <property type="entry name" value="Fanconi_A_N"/>
    <property type="match status" value="1"/>
</dbReference>
<evidence type="ECO:0000313" key="7">
    <source>
        <dbReference type="Proteomes" id="UP000618051"/>
    </source>
</evidence>
<dbReference type="Pfam" id="PF24783">
    <property type="entry name" value="FANCA_arcN"/>
    <property type="match status" value="2"/>
</dbReference>
<sequence length="1451" mass="161346">MFSSHPCSALIHQQQGAGGRARKRKSPFGSEAELQGAALRLLDQHQNLADLLLEVGTGQFRVSWPGWGSGRSHWRWEIQPSQVYRMGQSTRECHQSRLLDQASKLGVPTATLAAKNAVVNMERICQDSASPSRVPLLNSDQRTVKDLLANNMFCRSLFCQELWKMKEPLVLEAVWHLHSRDITGLAELLERSPAGPAAVKWLCSSLCDLCEQVGDIPYFAIVFLQNGFEQASELGRKVEFQKVAYICRAVLQRMLAWVLDAIGKEKQEDVSMVRAVRFWLNVFNVSLYGSVAHPDSLKQFFRHTLTEVLTYNPVLKVSDAIQMQKEWSFTRTCPLLTALFRKLLVAFSVKESICQLQQVLETHEVNWQHVLSCVSTLVVCQAEAEQLFKDLLSHLLLKAFGNYDMENMITAFLIARQAALEGPAVFMPYSEWFKASFGNAGGQHGSSKKSLVFLFEFLSELVPFEAAPYLKVHIMYPPFVPTKHRALLLEYITLAKTRLADLKVAIEDMGLYEDLSATDEAVQHFQTTILHFLVPSSFAQAPADKIPSNLYSTYLQACHAMKEKVLQDDSKAEPSHSREPLEQLKAELAELRTLVVDQAQWEDVAAQTAVVSDRLRGVLGDSSEENEAAPLNSPIQVAVPAPMLAPCHQRVVDLLLTSFCQTLLAASSFNPPDRQGPCLSLVVKMMCGHRNLLPALLGRLCQLIYHQESCGAKGHPAPFPELGGMDLSGLHCAGLHCPPGFQKKYPALGPSLSAAHVLGLAAFVVHLSECRALIPGVEASFGVSQAVPGKALSVSEYWSSLLVCRTEESFAFCLRFCTAAAAYLMCKFSSCSHEDFCALIPPGLIKKLQYLVPRLSLEARGALSEEPKTALSWSSLSCPSLNYRRASLCLWKQAGFQELLKEKAFQLSFREWLLMELEVCPEKDILSASERQDFHYWAIYQRYLPAPSAAGGCDGDLEKACGVIINAILDSSQRYSVPSLPFLLALKLCTGSLSPLWGWGSHSLLVWLEGGAGRWPCVTHQSVHKHLALGGRGLGLQPQRGPQLDLGGCGYSKMSVSPEILCRLQELVLELRCRPKLIPGCSAAQRHFLFEILQGRLTGSQHGSAVGEQLWRQQELLLHRRILVGLPASTLITSCWKGKKTVLDCDNFFCFVNSELKNVCSRGYALSYDITAHFFRGLLSASLDCEDAAEGVNEALTTCQTKCPVVLLSAALWWPRLEPVLCCQWKRLFGAPLAEELDRLRGWHGSSSFVQEQFSLSLTPLGSQLRFSMLLVALLFFSLLDLISARIAPKEGVEFKTSLEWSLEILRCLEERGTSWPLLFHSAERDPGKCHVLHSAASDRHTRLLPLAFYSLTPCFHRELLQRDPTFLSVALQMYIQLLQLFVEGEDPLELISAARPFLLGAIPHCPAQSFGNIQLLLSTCEELDPELGATLLHFSRPAVDMELEGELELF</sequence>
<name>A0A835NLQ3_9PASS</name>
<reference evidence="6" key="3">
    <citation type="submission" date="2022-01" db="EMBL/GenBank/DDBJ databases">
        <authorList>
            <person name="Rubenstein D.R."/>
        </authorList>
    </citation>
    <scope>NUCLEOTIDE SEQUENCE</scope>
    <source>
        <strain evidence="6">SS15</strain>
        <tissue evidence="6">Liver</tissue>
    </source>
</reference>
<feature type="region of interest" description="Disordered" evidence="1">
    <location>
        <begin position="1"/>
        <end position="29"/>
    </location>
</feature>
<dbReference type="InterPro" id="IPR003516">
    <property type="entry name" value="FANCA"/>
</dbReference>
<proteinExistence type="predicted"/>
<feature type="domain" description="Fanconi anaemia group A protein arcN subdomain" evidence="4">
    <location>
        <begin position="749"/>
        <end position="860"/>
    </location>
</feature>
<dbReference type="GO" id="GO:0043240">
    <property type="term" value="C:Fanconi anaemia nuclear complex"/>
    <property type="evidence" value="ECO:0007669"/>
    <property type="project" value="InterPro"/>
</dbReference>
<evidence type="ECO:0000313" key="5">
    <source>
        <dbReference type="EMBL" id="KAG0117251.1"/>
    </source>
</evidence>
<gene>
    <name evidence="6" type="ORF">IHE44_0002516</name>
    <name evidence="5" type="ORF">IHE44_002897</name>
</gene>
<feature type="compositionally biased region" description="Polar residues" evidence="1">
    <location>
        <begin position="1"/>
        <end position="15"/>
    </location>
</feature>
<feature type="domain" description="Fanconi anaemia group A protein arcN subdomain" evidence="4">
    <location>
        <begin position="579"/>
        <end position="710"/>
    </location>
</feature>
<dbReference type="PANTHER" id="PTHR12047:SF2">
    <property type="entry name" value="FANCONI ANEMIA GROUP A PROTEIN"/>
    <property type="match status" value="1"/>
</dbReference>
<evidence type="ECO:0008006" key="8">
    <source>
        <dbReference type="Google" id="ProtNLM"/>
    </source>
</evidence>
<evidence type="ECO:0000313" key="6">
    <source>
        <dbReference type="EMBL" id="KAI1235633.1"/>
    </source>
</evidence>
<feature type="domain" description="Fanconi anaemia group A protein C-terminal" evidence="2">
    <location>
        <begin position="1268"/>
        <end position="1427"/>
    </location>
</feature>
<dbReference type="PRINTS" id="PR00826">
    <property type="entry name" value="FANCONIAGENE"/>
</dbReference>
<dbReference type="InterPro" id="IPR031729">
    <property type="entry name" value="Fanconi_A_N"/>
</dbReference>